<protein>
    <submittedName>
        <fullName evidence="2">J domain-containing protein</fullName>
    </submittedName>
</protein>
<evidence type="ECO:0000313" key="1">
    <source>
        <dbReference type="Proteomes" id="UP000887579"/>
    </source>
</evidence>
<reference evidence="2" key="1">
    <citation type="submission" date="2022-11" db="UniProtKB">
        <authorList>
            <consortium name="WormBaseParasite"/>
        </authorList>
    </citation>
    <scope>IDENTIFICATION</scope>
</reference>
<accession>A0AC34FSY7</accession>
<sequence>MGEKYEEVITLACEILSEKDPEGLTLLLIALCIETEKILTNAVNIQAKLDAKGLTGNAAVDFIDNNRQLIAPLIPCGAAVWLKLPHEAKVAFLQFISDSVKNISHLSIVTANESIGGIIAKISHLSKYGKIVSITLAAIPIIYETLRSVYLWWKGEISGARAAQSVVNTTVSAIAGYGGAIGGAMLGGAIAGPIGAVVGGFAGGIGAGIAANAIITLITQELFDLPKSEALEKAYLYLNVHHRASDADVAAAYKKRSLIDHPDKGGSSEAFCKLQACISIIRVARGEVIV</sequence>
<dbReference type="Proteomes" id="UP000887579">
    <property type="component" value="Unplaced"/>
</dbReference>
<name>A0AC34FSY7_9BILA</name>
<evidence type="ECO:0000313" key="2">
    <source>
        <dbReference type="WBParaSite" id="ES5_v2.g20355.t1"/>
    </source>
</evidence>
<dbReference type="WBParaSite" id="ES5_v2.g20355.t1">
    <property type="protein sequence ID" value="ES5_v2.g20355.t1"/>
    <property type="gene ID" value="ES5_v2.g20355"/>
</dbReference>
<proteinExistence type="predicted"/>
<organism evidence="1 2">
    <name type="scientific">Panagrolaimus sp. ES5</name>
    <dbReference type="NCBI Taxonomy" id="591445"/>
    <lineage>
        <taxon>Eukaryota</taxon>
        <taxon>Metazoa</taxon>
        <taxon>Ecdysozoa</taxon>
        <taxon>Nematoda</taxon>
        <taxon>Chromadorea</taxon>
        <taxon>Rhabditida</taxon>
        <taxon>Tylenchina</taxon>
        <taxon>Panagrolaimomorpha</taxon>
        <taxon>Panagrolaimoidea</taxon>
        <taxon>Panagrolaimidae</taxon>
        <taxon>Panagrolaimus</taxon>
    </lineage>
</organism>